<evidence type="ECO:0000256" key="1">
    <source>
        <dbReference type="SAM" id="SignalP"/>
    </source>
</evidence>
<dbReference type="PROSITE" id="PS51257">
    <property type="entry name" value="PROKAR_LIPOPROTEIN"/>
    <property type="match status" value="1"/>
</dbReference>
<name>A0ABU1DB07_9HYPH</name>
<evidence type="ECO:0000313" key="3">
    <source>
        <dbReference type="Proteomes" id="UP001181622"/>
    </source>
</evidence>
<dbReference type="RefSeq" id="WP_309388340.1">
    <property type="nucleotide sequence ID" value="NZ_JADBEO010000002.1"/>
</dbReference>
<keyword evidence="1" id="KW-0732">Signal</keyword>
<feature type="signal peptide" evidence="1">
    <location>
        <begin position="1"/>
        <end position="23"/>
    </location>
</feature>
<accession>A0ABU1DB07</accession>
<keyword evidence="3" id="KW-1185">Reference proteome</keyword>
<dbReference type="EMBL" id="JADBEO010000002">
    <property type="protein sequence ID" value="MDR4305291.1"/>
    <property type="molecule type" value="Genomic_DNA"/>
</dbReference>
<dbReference type="Proteomes" id="UP001181622">
    <property type="component" value="Unassembled WGS sequence"/>
</dbReference>
<dbReference type="Gene3D" id="3.40.50.1460">
    <property type="match status" value="1"/>
</dbReference>
<dbReference type="InterPro" id="IPR001096">
    <property type="entry name" value="Peptidase_C13"/>
</dbReference>
<proteinExistence type="predicted"/>
<comment type="caution">
    <text evidence="2">The sequence shown here is derived from an EMBL/GenBank/DDBJ whole genome shotgun (WGS) entry which is preliminary data.</text>
</comment>
<gene>
    <name evidence="2" type="ORF">IHQ68_01465</name>
</gene>
<dbReference type="Pfam" id="PF01650">
    <property type="entry name" value="Peptidase_C13"/>
    <property type="match status" value="1"/>
</dbReference>
<feature type="chain" id="PRO_5047257796" evidence="1">
    <location>
        <begin position="24"/>
        <end position="250"/>
    </location>
</feature>
<protein>
    <submittedName>
        <fullName evidence="2">Peptidase C13, legumain asparaginyl peptidase</fullName>
    </submittedName>
</protein>
<organism evidence="2 3">
    <name type="scientific">Chelatococcus sambhunathii</name>
    <dbReference type="NCBI Taxonomy" id="363953"/>
    <lineage>
        <taxon>Bacteria</taxon>
        <taxon>Pseudomonadati</taxon>
        <taxon>Pseudomonadota</taxon>
        <taxon>Alphaproteobacteria</taxon>
        <taxon>Hyphomicrobiales</taxon>
        <taxon>Chelatococcaceae</taxon>
        <taxon>Chelatococcus</taxon>
    </lineage>
</organism>
<evidence type="ECO:0000313" key="2">
    <source>
        <dbReference type="EMBL" id="MDR4305291.1"/>
    </source>
</evidence>
<sequence>MSRLRRVWIAVAIGLSCATPAIAGPAPQRPGVVDVYFVGFAAWGSQDVFLSEARGAAEVVASAYGSPERATLLSNEVSSGLPAATRTSLRGALAETARVMDRDEDVLFLLLTSHGSPRGVGLERGGKVFDLLSPNELRRALEASGVRNAVVVVSACYSGVFRSVATTRRLVVMAARPDRPSFGCKDGNRWTYFGEAFFDGALRKEADLRRAFATAKDAVARRERAEGFTPSEPQIAGGRGVVERLSAAGR</sequence>
<reference evidence="2" key="1">
    <citation type="submission" date="2020-10" db="EMBL/GenBank/DDBJ databases">
        <authorList>
            <person name="Abbas A."/>
            <person name="Razzaq R."/>
            <person name="Waqas M."/>
            <person name="Abbas N."/>
            <person name="Nielsen T.K."/>
            <person name="Hansen L.H."/>
            <person name="Hussain S."/>
            <person name="Shahid M."/>
        </authorList>
    </citation>
    <scope>NUCLEOTIDE SEQUENCE</scope>
    <source>
        <strain evidence="2">S14</strain>
    </source>
</reference>